<dbReference type="PROSITE" id="PS00109">
    <property type="entry name" value="PROTEIN_KINASE_TYR"/>
    <property type="match status" value="1"/>
</dbReference>
<dbReference type="Gene3D" id="3.40.50.300">
    <property type="entry name" value="P-loop containing nucleotide triphosphate hydrolases"/>
    <property type="match status" value="3"/>
</dbReference>
<dbReference type="InterPro" id="IPR000719">
    <property type="entry name" value="Prot_kinase_dom"/>
</dbReference>
<dbReference type="InterPro" id="IPR050534">
    <property type="entry name" value="Coronavir_polyprotein_1ab"/>
</dbReference>
<dbReference type="SMART" id="SM00220">
    <property type="entry name" value="S_TKc"/>
    <property type="match status" value="1"/>
</dbReference>
<keyword evidence="4" id="KW-0347">Helicase</keyword>
<dbReference type="SUPFAM" id="SSF56112">
    <property type="entry name" value="Protein kinase-like (PK-like)"/>
    <property type="match status" value="1"/>
</dbReference>
<evidence type="ECO:0000313" key="8">
    <source>
        <dbReference type="Proteomes" id="UP000829517"/>
    </source>
</evidence>
<dbReference type="InterPro" id="IPR049468">
    <property type="entry name" value="Restrct_endonuc-II-like_dom"/>
</dbReference>
<keyword evidence="3" id="KW-0378">Hydrolase</keyword>
<dbReference type="InterPro" id="IPR041677">
    <property type="entry name" value="DNA2/NAM7_AAA_11"/>
</dbReference>
<dbReference type="PANTHER" id="PTHR43788">
    <property type="entry name" value="DNA2/NAM7 HELICASE FAMILY MEMBER"/>
    <property type="match status" value="1"/>
</dbReference>
<dbReference type="InterPro" id="IPR011009">
    <property type="entry name" value="Kinase-like_dom_sf"/>
</dbReference>
<evidence type="ECO:0000256" key="4">
    <source>
        <dbReference type="ARBA" id="ARBA00022806"/>
    </source>
</evidence>
<keyword evidence="5" id="KW-0067">ATP-binding</keyword>
<sequence length="2027" mass="233897">MNVKQTPIGGTIEIKVEDESVQQYCENGHEIGSGDFMCMECGADIEDTPNAVEKDIIRKIEAYTLVENIQNSSAIKECFLVKNNQGKIYFMTLYHKDCEPDKAIYSVLQKSDTDHVAELIQIGIWEDRFFEVTELITGSSIEKTAYLEEARIEKLVDEIGRALRDFSDSGIRHRDLSPNNILIRDKDSFDLVIIDFSSARLSDYDLDTDTPLELTRYTAPEAIIGGISPASDWWSLGMVVLEQVTKGSFFQNINDKAFLIHLVTRGVQLPTDINERFLLLLKGLLCRDPLKRWNWQQVEKWLNREYVAPPEEFERPVTQKTEKSIKLGKEIHVNPSYFALSAAEESNWENGLSVFTSGELSSWIDETIQDKKLTSTIRNLRTMEGIDLEWRFSLTLMHLNKSLPLTWRGQIIIPAWLLSNPEMATQLIEGKIPSYLEDIDREKWLVSLKSRKLNIARKAKNLEINLNQDRFTLNALSTSRVRLKSEMDLLRQLYPDANNMSLSNLMGDLRLSEEDLILIISAERNQFDALEQLVKDTLELAKRNQVEVSNDFCREFLVKSRVEIYELLIQHLEGFSRSKNEALNRWAEQFRIEKRLPLIQSILCLSLPKEKWITPPKHEYASSLLQFYEKKIIHASSRGPLVRLTISTHSARIDIAEFGTSFKPSEKILLRIINRSSSTETVDPIAFSENNLLERRTRRMLLKADNFKRDTGLDSLYMGFPFLVSQGRLKHRPRILPILLWPVNLVLNNRGAPRLNIAFDKHNGEVRINPALSSVLDSDGFERIKKLCIEILARQSLTIQEVIDVLGSFITPKSIELTTHPSVSYMRKESGQELYCSAVFFNANFTGQAISENMRMLQKLPHSNTAMESMLKINEPETIKFEEKVKESNRYTVVAVDPSQEKAVLQSRLNPGIVIEGPPGTGKSQTIVNIIADSIGRQEKVLVVSQKRAAIQVILKRLEAIGLEQRVITITDISRDRQATIQSVREQIPNFLEKLQHNSLLTEIEIQRNSVAKQIDRIESELNVLPEEIHSMDDVSGTTYRNILSELIELQSKVYIDVPEARGFLEFKTADDLNRLEEQIKGLIHYWMPSAYERSSLVNFKLTQFDESTRNAVQADLEKFHQVEEKRVACLEQTSNIFDGLEAQYYGDWLDQHGQKIECISESDVFNIQQWFDLLYDEYNNTSIAQDISKELDKISRQVEELIASSQYEHFSESLQKLSDKELEKLKSSCDYFLSKSFFKFLNPFGFVYKDRLKKILKPQHLKPNSTSVHELTVVIGQEQSFRSYRSQFFRRLDKLKVVKEKIAGVKFLRVKIGSKNNELQEAIQWVDRIKSCPLKNEARKVLKTGIVSEYQEFVTNLKDAHERYKSKQSSQEKLTSLSEWLEPKITEEFAAEIRKNGTNISMLQQMLLDMEHYIPYQKFRMRLGTGNDHSSLLRLFSLLREYEDKIANFPSDEWSSVIQTTIRREGLFGWKQRIEKESPSLLMSEREIQLNIESLENLLVRIRDLNRQLLNLSIDVNKLGSKSEWNNITRLRGKNYKKLREFIRLGTDIGLMDLRPVWLMSPEVVSQAIPLQSGLFDVVIFDEASQMLIDHSIPALYRAKRVIISGDEKQMPPTGFFAQKLDDDEDEQELSLSEDHSEAELARYQDAWNRKEVKDCPDLLTLAKSVLPVTTLEIHYRSQFQSLIKFSNHAFYGGQLHVPAFHPKNVIISKKPLEVLRINGVYDEQTNDAEADALIDYISEHWQLPESERFSAGIVTFNKKQAELIEDKIQERELNDEVFRKVLNKERNKQQEGEDMGFFVKNVENVQGDERDMILFSTTFGLNPHGVFRRNFGALGHRGGERRLNVAITRARYKVVIATSMPIKDISDVLSTGRPPSKPRDFIQSYLNFSEIHSNGQIDIATNKVKRFSANNSIEDIQLKNDGFKNTVKSYIESLGYEVVENNDYNVFYLDLAIENNGRFVLGIECDSPKNVLLKKARYRELWRLQVLKKTIPTIYRTTSYRWLKDSKTEQDRLKKAIEHAINTNI</sequence>
<dbReference type="InterPro" id="IPR041679">
    <property type="entry name" value="DNA2/NAM7-like_C"/>
</dbReference>
<reference evidence="7 8" key="1">
    <citation type="submission" date="2021-01" db="EMBL/GenBank/DDBJ databases">
        <title>Genome sequencing of Joostella atrarenae M1-2 (= KCTC 23194).</title>
        <authorList>
            <person name="Zakaria M.R."/>
            <person name="Lam M.Q."/>
            <person name="Chong C.S."/>
        </authorList>
    </citation>
    <scope>NUCLEOTIDE SEQUENCE [LARGE SCALE GENOMIC DNA]</scope>
    <source>
        <strain evidence="7 8">M1-2</strain>
    </source>
</reference>
<accession>A0ABS9J1I5</accession>
<dbReference type="GO" id="GO:0016301">
    <property type="term" value="F:kinase activity"/>
    <property type="evidence" value="ECO:0007669"/>
    <property type="project" value="UniProtKB-KW"/>
</dbReference>
<dbReference type="Pfam" id="PF13087">
    <property type="entry name" value="AAA_12"/>
    <property type="match status" value="1"/>
</dbReference>
<evidence type="ECO:0000256" key="2">
    <source>
        <dbReference type="ARBA" id="ARBA00022741"/>
    </source>
</evidence>
<dbReference type="Pfam" id="PF13086">
    <property type="entry name" value="AAA_11"/>
    <property type="match status" value="2"/>
</dbReference>
<keyword evidence="7" id="KW-0808">Transferase</keyword>
<evidence type="ECO:0000256" key="3">
    <source>
        <dbReference type="ARBA" id="ARBA00022801"/>
    </source>
</evidence>
<keyword evidence="2" id="KW-0547">Nucleotide-binding</keyword>
<proteinExistence type="inferred from homology"/>
<evidence type="ECO:0000256" key="1">
    <source>
        <dbReference type="ARBA" id="ARBA00007913"/>
    </source>
</evidence>
<keyword evidence="8" id="KW-1185">Reference proteome</keyword>
<dbReference type="Pfam" id="PF18741">
    <property type="entry name" value="MTES_1575"/>
    <property type="match status" value="1"/>
</dbReference>
<evidence type="ECO:0000313" key="7">
    <source>
        <dbReference type="EMBL" id="MCF8714288.1"/>
    </source>
</evidence>
<name>A0ABS9J1I5_9FLAO</name>
<evidence type="ECO:0000259" key="6">
    <source>
        <dbReference type="PROSITE" id="PS50011"/>
    </source>
</evidence>
<dbReference type="InterPro" id="IPR047187">
    <property type="entry name" value="SF1_C_Upf1"/>
</dbReference>
<evidence type="ECO:0000256" key="5">
    <source>
        <dbReference type="ARBA" id="ARBA00022840"/>
    </source>
</evidence>
<dbReference type="PANTHER" id="PTHR43788:SF8">
    <property type="entry name" value="DNA-BINDING PROTEIN SMUBP-2"/>
    <property type="match status" value="1"/>
</dbReference>
<comment type="similarity">
    <text evidence="1">Belongs to the DNA2/NAM7 helicase family.</text>
</comment>
<protein>
    <submittedName>
        <fullName evidence="7">Protein kinase</fullName>
    </submittedName>
</protein>
<feature type="domain" description="Protein kinase" evidence="6">
    <location>
        <begin position="25"/>
        <end position="307"/>
    </location>
</feature>
<dbReference type="InterPro" id="IPR008266">
    <property type="entry name" value="Tyr_kinase_AS"/>
</dbReference>
<dbReference type="CDD" id="cd18808">
    <property type="entry name" value="SF1_C_Upf1"/>
    <property type="match status" value="1"/>
</dbReference>
<dbReference type="Gene3D" id="1.10.510.10">
    <property type="entry name" value="Transferase(Phosphotransferase) domain 1"/>
    <property type="match status" value="1"/>
</dbReference>
<dbReference type="Proteomes" id="UP000829517">
    <property type="component" value="Unassembled WGS sequence"/>
</dbReference>
<dbReference type="InterPro" id="IPR025103">
    <property type="entry name" value="DUF4011"/>
</dbReference>
<dbReference type="Pfam" id="PF13195">
    <property type="entry name" value="DUF4011"/>
    <property type="match status" value="1"/>
</dbReference>
<dbReference type="PROSITE" id="PS50011">
    <property type="entry name" value="PROTEIN_KINASE_DOM"/>
    <property type="match status" value="1"/>
</dbReference>
<comment type="caution">
    <text evidence="7">The sequence shown here is derived from an EMBL/GenBank/DDBJ whole genome shotgun (WGS) entry which is preliminary data.</text>
</comment>
<organism evidence="7 8">
    <name type="scientific">Joostella atrarenae</name>
    <dbReference type="NCBI Taxonomy" id="679257"/>
    <lineage>
        <taxon>Bacteria</taxon>
        <taxon>Pseudomonadati</taxon>
        <taxon>Bacteroidota</taxon>
        <taxon>Flavobacteriia</taxon>
        <taxon>Flavobacteriales</taxon>
        <taxon>Flavobacteriaceae</taxon>
        <taxon>Joostella</taxon>
    </lineage>
</organism>
<dbReference type="Pfam" id="PF00069">
    <property type="entry name" value="Pkinase"/>
    <property type="match status" value="1"/>
</dbReference>
<keyword evidence="7" id="KW-0418">Kinase</keyword>
<dbReference type="EMBL" id="JAETXX010000002">
    <property type="protein sequence ID" value="MCF8714288.1"/>
    <property type="molecule type" value="Genomic_DNA"/>
</dbReference>
<dbReference type="InterPro" id="IPR027417">
    <property type="entry name" value="P-loop_NTPase"/>
</dbReference>
<gene>
    <name evidence="7" type="ORF">JM658_05545</name>
</gene>
<dbReference type="RefSeq" id="WP_236958249.1">
    <property type="nucleotide sequence ID" value="NZ_JAETXX010000002.1"/>
</dbReference>
<dbReference type="SUPFAM" id="SSF52540">
    <property type="entry name" value="P-loop containing nucleoside triphosphate hydrolases"/>
    <property type="match status" value="2"/>
</dbReference>